<proteinExistence type="predicted"/>
<organism evidence="2 3">
    <name type="scientific">Hymenobacter bucti</name>
    <dbReference type="NCBI Taxonomy" id="1844114"/>
    <lineage>
        <taxon>Bacteria</taxon>
        <taxon>Pseudomonadati</taxon>
        <taxon>Bacteroidota</taxon>
        <taxon>Cytophagia</taxon>
        <taxon>Cytophagales</taxon>
        <taxon>Hymenobacteraceae</taxon>
        <taxon>Hymenobacter</taxon>
    </lineage>
</organism>
<feature type="transmembrane region" description="Helical" evidence="1">
    <location>
        <begin position="137"/>
        <end position="157"/>
    </location>
</feature>
<reference evidence="3" key="1">
    <citation type="journal article" date="2019" name="Int. J. Syst. Evol. Microbiol.">
        <title>The Global Catalogue of Microorganisms (GCM) 10K type strain sequencing project: providing services to taxonomists for standard genome sequencing and annotation.</title>
        <authorList>
            <consortium name="The Broad Institute Genomics Platform"/>
            <consortium name="The Broad Institute Genome Sequencing Center for Infectious Disease"/>
            <person name="Wu L."/>
            <person name="Ma J."/>
        </authorList>
    </citation>
    <scope>NUCLEOTIDE SEQUENCE [LARGE SCALE GENOMIC DNA]</scope>
    <source>
        <strain evidence="3">CGMCC 1.15795</strain>
    </source>
</reference>
<name>A0ABW4QTP0_9BACT</name>
<evidence type="ECO:0000256" key="1">
    <source>
        <dbReference type="SAM" id="Phobius"/>
    </source>
</evidence>
<evidence type="ECO:0000313" key="2">
    <source>
        <dbReference type="EMBL" id="MFD1872954.1"/>
    </source>
</evidence>
<feature type="transmembrane region" description="Helical" evidence="1">
    <location>
        <begin position="16"/>
        <end position="39"/>
    </location>
</feature>
<protein>
    <recommendedName>
        <fullName evidence="4">DUF4199 domain-containing protein</fullName>
    </recommendedName>
</protein>
<keyword evidence="3" id="KW-1185">Reference proteome</keyword>
<keyword evidence="1" id="KW-0472">Membrane</keyword>
<keyword evidence="1" id="KW-1133">Transmembrane helix</keyword>
<evidence type="ECO:0000313" key="3">
    <source>
        <dbReference type="Proteomes" id="UP001597197"/>
    </source>
</evidence>
<comment type="caution">
    <text evidence="2">The sequence shown here is derived from an EMBL/GenBank/DDBJ whole genome shotgun (WGS) entry which is preliminary data.</text>
</comment>
<keyword evidence="1" id="KW-0812">Transmembrane</keyword>
<dbReference type="RefSeq" id="WP_382313439.1">
    <property type="nucleotide sequence ID" value="NZ_JBHUFD010000003.1"/>
</dbReference>
<dbReference type="EMBL" id="JBHUFD010000003">
    <property type="protein sequence ID" value="MFD1872954.1"/>
    <property type="molecule type" value="Genomic_DNA"/>
</dbReference>
<sequence>MKLRLSEEQLQQQVRYFAYYQLVGGFITAGIILLALARVESLSGILFLAYVAFLGLAGFAIYCGYLCLKQPTRVRGLQLSRFSLLLQLFGFAAGGFSFRFFAGPFIALSIDLTNEVLFKADASLAEFSFKIGHDSDALLLSVNVAAMFLFFRTTFWLNEWRTRYGSSEPATTSD</sequence>
<dbReference type="Proteomes" id="UP001597197">
    <property type="component" value="Unassembled WGS sequence"/>
</dbReference>
<accession>A0ABW4QTP0</accession>
<gene>
    <name evidence="2" type="ORF">ACFSDX_10980</name>
</gene>
<feature type="transmembrane region" description="Helical" evidence="1">
    <location>
        <begin position="45"/>
        <end position="68"/>
    </location>
</feature>
<feature type="transmembrane region" description="Helical" evidence="1">
    <location>
        <begin position="88"/>
        <end position="110"/>
    </location>
</feature>
<evidence type="ECO:0008006" key="4">
    <source>
        <dbReference type="Google" id="ProtNLM"/>
    </source>
</evidence>